<dbReference type="Pfam" id="PF09335">
    <property type="entry name" value="VTT_dom"/>
    <property type="match status" value="1"/>
</dbReference>
<feature type="domain" description="VTT" evidence="8">
    <location>
        <begin position="41"/>
        <end position="165"/>
    </location>
</feature>
<evidence type="ECO:0000313" key="9">
    <source>
        <dbReference type="EMBL" id="BAU91565.1"/>
    </source>
</evidence>
<feature type="transmembrane region" description="Helical" evidence="7">
    <location>
        <begin position="34"/>
        <end position="55"/>
    </location>
</feature>
<dbReference type="InterPro" id="IPR032818">
    <property type="entry name" value="DedA-like"/>
</dbReference>
<evidence type="ECO:0000256" key="5">
    <source>
        <dbReference type="ARBA" id="ARBA00022989"/>
    </source>
</evidence>
<accession>A0A160PG14</accession>
<evidence type="ECO:0000256" key="7">
    <source>
        <dbReference type="RuleBase" id="RU367016"/>
    </source>
</evidence>
<reference evidence="9 10" key="1">
    <citation type="journal article" date="2016" name="Genome Announc.">
        <title>Complete Genome Sequence of Methylobacterium populi P-1M, Isolated from Pink-Pigmented Household Biofilm.</title>
        <authorList>
            <person name="Morohoshi T."/>
            <person name="Ikeda T."/>
        </authorList>
    </citation>
    <scope>NUCLEOTIDE SEQUENCE [LARGE SCALE GENOMIC DNA]</scope>
    <source>
        <strain evidence="9 10">P-1M</strain>
    </source>
</reference>
<evidence type="ECO:0000256" key="4">
    <source>
        <dbReference type="ARBA" id="ARBA00022692"/>
    </source>
</evidence>
<evidence type="ECO:0000259" key="8">
    <source>
        <dbReference type="Pfam" id="PF09335"/>
    </source>
</evidence>
<comment type="similarity">
    <text evidence="2 7">Belongs to the DedA family.</text>
</comment>
<organism evidence="9 10">
    <name type="scientific">Methylorubrum populi</name>
    <dbReference type="NCBI Taxonomy" id="223967"/>
    <lineage>
        <taxon>Bacteria</taxon>
        <taxon>Pseudomonadati</taxon>
        <taxon>Pseudomonadota</taxon>
        <taxon>Alphaproteobacteria</taxon>
        <taxon>Hyphomicrobiales</taxon>
        <taxon>Methylobacteriaceae</taxon>
        <taxon>Methylorubrum</taxon>
    </lineage>
</organism>
<dbReference type="InterPro" id="IPR032816">
    <property type="entry name" value="VTT_dom"/>
</dbReference>
<keyword evidence="4 7" id="KW-0812">Transmembrane</keyword>
<dbReference type="EMBL" id="AP014809">
    <property type="protein sequence ID" value="BAU91565.1"/>
    <property type="molecule type" value="Genomic_DNA"/>
</dbReference>
<comment type="caution">
    <text evidence="7">Lacks conserved residue(s) required for the propagation of feature annotation.</text>
</comment>
<feature type="transmembrane region" description="Helical" evidence="7">
    <location>
        <begin position="61"/>
        <end position="86"/>
    </location>
</feature>
<sequence>MDFDAARQSILTFVETYKAWAPVVTGVIAFCESLAVLSLLVPATAILLGIGALIGGSDLPFWPMVIGAGIGAGLGDWVSYEVGFYYKDGVKRLWPMSRHPEMTTKAEAFLRRWGAGAIVIGRFIGPARAVVPLVAGSFGLRRIPFQLANWSSAFVWAFVLLAPGAGLLSWLHY</sequence>
<keyword evidence="3 7" id="KW-1003">Cell membrane</keyword>
<keyword evidence="5 7" id="KW-1133">Transmembrane helix</keyword>
<evidence type="ECO:0000256" key="6">
    <source>
        <dbReference type="ARBA" id="ARBA00023136"/>
    </source>
</evidence>
<dbReference type="PANTHER" id="PTHR30353">
    <property type="entry name" value="INNER MEMBRANE PROTEIN DEDA-RELATED"/>
    <property type="match status" value="1"/>
</dbReference>
<comment type="subcellular location">
    <subcellularLocation>
        <location evidence="1 7">Cell membrane</location>
        <topology evidence="1 7">Multi-pass membrane protein</topology>
    </subcellularLocation>
</comment>
<feature type="transmembrane region" description="Helical" evidence="7">
    <location>
        <begin position="147"/>
        <end position="171"/>
    </location>
</feature>
<evidence type="ECO:0000256" key="3">
    <source>
        <dbReference type="ARBA" id="ARBA00022475"/>
    </source>
</evidence>
<gene>
    <name evidence="9" type="ORF">MPPM_2960</name>
</gene>
<dbReference type="OrthoDB" id="9801622at2"/>
<dbReference type="PANTHER" id="PTHR30353:SF15">
    <property type="entry name" value="INNER MEMBRANE PROTEIN YABI"/>
    <property type="match status" value="1"/>
</dbReference>
<dbReference type="Proteomes" id="UP000218288">
    <property type="component" value="Chromosome"/>
</dbReference>
<evidence type="ECO:0000313" key="10">
    <source>
        <dbReference type="Proteomes" id="UP000218288"/>
    </source>
</evidence>
<evidence type="ECO:0000256" key="2">
    <source>
        <dbReference type="ARBA" id="ARBA00010792"/>
    </source>
</evidence>
<evidence type="ECO:0000256" key="1">
    <source>
        <dbReference type="ARBA" id="ARBA00004651"/>
    </source>
</evidence>
<proteinExistence type="inferred from homology"/>
<dbReference type="RefSeq" id="WP_096485651.1">
    <property type="nucleotide sequence ID" value="NZ_AP014809.1"/>
</dbReference>
<name>A0A160PG14_9HYPH</name>
<keyword evidence="6 7" id="KW-0472">Membrane</keyword>
<dbReference type="AlphaFoldDB" id="A0A160PG14"/>
<dbReference type="GO" id="GO:0005886">
    <property type="term" value="C:plasma membrane"/>
    <property type="evidence" value="ECO:0007669"/>
    <property type="project" value="UniProtKB-SubCell"/>
</dbReference>
<protein>
    <submittedName>
        <fullName evidence="9">DedA family protein</fullName>
    </submittedName>
</protein>